<dbReference type="GO" id="GO:0005509">
    <property type="term" value="F:calcium ion binding"/>
    <property type="evidence" value="ECO:0007669"/>
    <property type="project" value="InterPro"/>
</dbReference>
<sequence>MATAAIVAARHNRQKHTKDDGAERRRRFAQKLAHDQRRAAERFDQLDAFCLGVINKSQLEVLLSEIVVKHPPQDPKAAKYMWRLLRVEEPHADKAPAKQEAKTQSSEHQALISTGVEEAGEAEHEQLFSRALVLSVVTKMRYYMCHANDVDTVFDKFDLNQDDFLDAKELQAALQFIEDKGGDREKFGVLIPVVVTSEDVRWVLAQCDTVKGRVSREEAVVAMAMWHALADNNFAQQSRCCCLQ</sequence>
<dbReference type="SUPFAM" id="SSF47473">
    <property type="entry name" value="EF-hand"/>
    <property type="match status" value="1"/>
</dbReference>
<dbReference type="Proteomes" id="UP001178507">
    <property type="component" value="Unassembled WGS sequence"/>
</dbReference>
<keyword evidence="5" id="KW-1185">Reference proteome</keyword>
<accession>A0AA36NMC1</accession>
<evidence type="ECO:0000256" key="1">
    <source>
        <dbReference type="ARBA" id="ARBA00022837"/>
    </source>
</evidence>
<evidence type="ECO:0000313" key="4">
    <source>
        <dbReference type="EMBL" id="CAJ1410856.1"/>
    </source>
</evidence>
<dbReference type="PROSITE" id="PS00018">
    <property type="entry name" value="EF_HAND_1"/>
    <property type="match status" value="1"/>
</dbReference>
<keyword evidence="1" id="KW-0106">Calcium</keyword>
<evidence type="ECO:0000256" key="2">
    <source>
        <dbReference type="SAM" id="MobiDB-lite"/>
    </source>
</evidence>
<name>A0AA36NMC1_9DINO</name>
<dbReference type="InterPro" id="IPR011992">
    <property type="entry name" value="EF-hand-dom_pair"/>
</dbReference>
<dbReference type="AlphaFoldDB" id="A0AA36NMC1"/>
<reference evidence="4" key="1">
    <citation type="submission" date="2023-08" db="EMBL/GenBank/DDBJ databases">
        <authorList>
            <person name="Chen Y."/>
            <person name="Shah S."/>
            <person name="Dougan E. K."/>
            <person name="Thang M."/>
            <person name="Chan C."/>
        </authorList>
    </citation>
    <scope>NUCLEOTIDE SEQUENCE</scope>
</reference>
<organism evidence="4 5">
    <name type="scientific">Effrenium voratum</name>
    <dbReference type="NCBI Taxonomy" id="2562239"/>
    <lineage>
        <taxon>Eukaryota</taxon>
        <taxon>Sar</taxon>
        <taxon>Alveolata</taxon>
        <taxon>Dinophyceae</taxon>
        <taxon>Suessiales</taxon>
        <taxon>Symbiodiniaceae</taxon>
        <taxon>Effrenium</taxon>
    </lineage>
</organism>
<evidence type="ECO:0000313" key="5">
    <source>
        <dbReference type="Proteomes" id="UP001178507"/>
    </source>
</evidence>
<comment type="caution">
    <text evidence="4">The sequence shown here is derived from an EMBL/GenBank/DDBJ whole genome shotgun (WGS) entry which is preliminary data.</text>
</comment>
<dbReference type="EMBL" id="CAUJNA010003843">
    <property type="protein sequence ID" value="CAJ1410856.1"/>
    <property type="molecule type" value="Genomic_DNA"/>
</dbReference>
<dbReference type="Gene3D" id="1.10.238.10">
    <property type="entry name" value="EF-hand"/>
    <property type="match status" value="1"/>
</dbReference>
<feature type="domain" description="EF-hand" evidence="3">
    <location>
        <begin position="145"/>
        <end position="180"/>
    </location>
</feature>
<protein>
    <recommendedName>
        <fullName evidence="3">EF-hand domain-containing protein</fullName>
    </recommendedName>
</protein>
<dbReference type="InterPro" id="IPR002048">
    <property type="entry name" value="EF_hand_dom"/>
</dbReference>
<gene>
    <name evidence="4" type="ORF">EVOR1521_LOCUS31588</name>
</gene>
<dbReference type="InterPro" id="IPR018247">
    <property type="entry name" value="EF_Hand_1_Ca_BS"/>
</dbReference>
<dbReference type="PROSITE" id="PS50222">
    <property type="entry name" value="EF_HAND_2"/>
    <property type="match status" value="1"/>
</dbReference>
<feature type="region of interest" description="Disordered" evidence="2">
    <location>
        <begin position="1"/>
        <end position="24"/>
    </location>
</feature>
<evidence type="ECO:0000259" key="3">
    <source>
        <dbReference type="PROSITE" id="PS50222"/>
    </source>
</evidence>
<proteinExistence type="predicted"/>